<feature type="region of interest" description="Disordered" evidence="1">
    <location>
        <begin position="1"/>
        <end position="37"/>
    </location>
</feature>
<dbReference type="Proteomes" id="UP000887229">
    <property type="component" value="Unassembled WGS sequence"/>
</dbReference>
<organism evidence="2 3">
    <name type="scientific">Emericellopsis atlantica</name>
    <dbReference type="NCBI Taxonomy" id="2614577"/>
    <lineage>
        <taxon>Eukaryota</taxon>
        <taxon>Fungi</taxon>
        <taxon>Dikarya</taxon>
        <taxon>Ascomycota</taxon>
        <taxon>Pezizomycotina</taxon>
        <taxon>Sordariomycetes</taxon>
        <taxon>Hypocreomycetidae</taxon>
        <taxon>Hypocreales</taxon>
        <taxon>Bionectriaceae</taxon>
        <taxon>Emericellopsis</taxon>
    </lineage>
</organism>
<keyword evidence="3" id="KW-1185">Reference proteome</keyword>
<name>A0A9P7ZI84_9HYPO</name>
<protein>
    <submittedName>
        <fullName evidence="2">Uncharacterized protein</fullName>
    </submittedName>
</protein>
<evidence type="ECO:0000313" key="3">
    <source>
        <dbReference type="Proteomes" id="UP000887229"/>
    </source>
</evidence>
<feature type="compositionally biased region" description="Basic and acidic residues" evidence="1">
    <location>
        <begin position="12"/>
        <end position="28"/>
    </location>
</feature>
<dbReference type="GeneID" id="70294705"/>
<dbReference type="AlphaFoldDB" id="A0A9P7ZI84"/>
<evidence type="ECO:0000256" key="1">
    <source>
        <dbReference type="SAM" id="MobiDB-lite"/>
    </source>
</evidence>
<proteinExistence type="predicted"/>
<dbReference type="RefSeq" id="XP_046116513.1">
    <property type="nucleotide sequence ID" value="XM_046263802.1"/>
</dbReference>
<dbReference type="EMBL" id="MU251261">
    <property type="protein sequence ID" value="KAG9252589.1"/>
    <property type="molecule type" value="Genomic_DNA"/>
</dbReference>
<reference evidence="2" key="1">
    <citation type="journal article" date="2021" name="IMA Fungus">
        <title>Genomic characterization of three marine fungi, including Emericellopsis atlantica sp. nov. with signatures of a generalist lifestyle and marine biomass degradation.</title>
        <authorList>
            <person name="Hagestad O.C."/>
            <person name="Hou L."/>
            <person name="Andersen J.H."/>
            <person name="Hansen E.H."/>
            <person name="Altermark B."/>
            <person name="Li C."/>
            <person name="Kuhnert E."/>
            <person name="Cox R.J."/>
            <person name="Crous P.W."/>
            <person name="Spatafora J.W."/>
            <person name="Lail K."/>
            <person name="Amirebrahimi M."/>
            <person name="Lipzen A."/>
            <person name="Pangilinan J."/>
            <person name="Andreopoulos W."/>
            <person name="Hayes R.D."/>
            <person name="Ng V."/>
            <person name="Grigoriev I.V."/>
            <person name="Jackson S.A."/>
            <person name="Sutton T.D.S."/>
            <person name="Dobson A.D.W."/>
            <person name="Rama T."/>
        </authorList>
    </citation>
    <scope>NUCLEOTIDE SEQUENCE</scope>
    <source>
        <strain evidence="2">TS7</strain>
    </source>
</reference>
<sequence length="226" mass="25390">MNPPTATRPLKRREEHNHLSQKLEDFKRPRITISGEDDTASVCNYTSLPTPHAQESQQGPDISIVEHHDDIEYLESPIDTASADDTEEHAYSECGEATDLLNCSNVATQIFLIYPGKDYIRIWSPQNFLSWTFEDLGDALPSDWWEAIEASPSAHFQIRVASKIERGPVTELPLNPNLKDLRAISRAFAQFRSSITNWVTAVREVARPGEEVGITVKLEPCPTDCS</sequence>
<gene>
    <name evidence="2" type="ORF">F5Z01DRAFT_659939</name>
</gene>
<comment type="caution">
    <text evidence="2">The sequence shown here is derived from an EMBL/GenBank/DDBJ whole genome shotgun (WGS) entry which is preliminary data.</text>
</comment>
<evidence type="ECO:0000313" key="2">
    <source>
        <dbReference type="EMBL" id="KAG9252589.1"/>
    </source>
</evidence>
<accession>A0A9P7ZI84</accession>